<sequence>MLLAKFARSINTYFFGHRHQESQGLPDVGQALVEDTPMFIRLSIWTMLAFVVFLMGWSAVANVDEVVSATGKTLSQSPQYSVLAPEAGKLGKLHIREGQIVNIGDPLMQLEHSERPHSPDTNENTADRLSLVTAPVRGIIKSILVDATTGQISPGRALVEIAPLDDKLLIEARIKPQDRAFLRPGQDAMITFAVYDYTTFGSLKGYIDQISQDVMTDQAGNSFYLIRLRTEKNDLGTHDNPQLILPGMIANVDVITGRKTLLSYLLKPIRQAWTEALRER</sequence>
<dbReference type="Proteomes" id="UP000320591">
    <property type="component" value="Chromosome"/>
</dbReference>
<dbReference type="SUPFAM" id="SSF51230">
    <property type="entry name" value="Single hybrid motif"/>
    <property type="match status" value="1"/>
</dbReference>
<comment type="subcellular location">
    <subcellularLocation>
        <location evidence="1">Membrane</location>
        <topology evidence="1">Single-pass membrane protein</topology>
    </subcellularLocation>
</comment>
<dbReference type="OrthoDB" id="9775513at2"/>
<dbReference type="InterPro" id="IPR058982">
    <property type="entry name" value="Beta-barrel_AprE"/>
</dbReference>
<comment type="similarity">
    <text evidence="2">Belongs to the membrane fusion protein (MFP) (TC 8.A.1) family.</text>
</comment>
<name>A0A5B8HGH4_9GAMM</name>
<protein>
    <submittedName>
        <fullName evidence="9">HlyD family efflux transporter periplasmic adaptor subunit</fullName>
    </submittedName>
</protein>
<evidence type="ECO:0000256" key="6">
    <source>
        <dbReference type="ARBA" id="ARBA00023136"/>
    </source>
</evidence>
<dbReference type="EMBL" id="CP042220">
    <property type="protein sequence ID" value="QDX29185.1"/>
    <property type="molecule type" value="Genomic_DNA"/>
</dbReference>
<evidence type="ECO:0000313" key="10">
    <source>
        <dbReference type="Proteomes" id="UP000320591"/>
    </source>
</evidence>
<dbReference type="RefSeq" id="WP_042872151.1">
    <property type="nucleotide sequence ID" value="NZ_CM001975.1"/>
</dbReference>
<dbReference type="PANTHER" id="PTHR30386:SF26">
    <property type="entry name" value="TRANSPORT PROTEIN COMB"/>
    <property type="match status" value="1"/>
</dbReference>
<keyword evidence="4 7" id="KW-0812">Transmembrane</keyword>
<dbReference type="AlphaFoldDB" id="A0A5B8HGH4"/>
<accession>A0A5B8HGH4</accession>
<evidence type="ECO:0000256" key="4">
    <source>
        <dbReference type="ARBA" id="ARBA00022692"/>
    </source>
</evidence>
<keyword evidence="3" id="KW-0813">Transport</keyword>
<feature type="domain" description="AprE-like beta-barrel" evidence="8">
    <location>
        <begin position="168"/>
        <end position="257"/>
    </location>
</feature>
<evidence type="ECO:0000256" key="2">
    <source>
        <dbReference type="ARBA" id="ARBA00009477"/>
    </source>
</evidence>
<dbReference type="PROSITE" id="PS00543">
    <property type="entry name" value="HLYD_FAMILY"/>
    <property type="match status" value="1"/>
</dbReference>
<keyword evidence="10" id="KW-1185">Reference proteome</keyword>
<evidence type="ECO:0000256" key="3">
    <source>
        <dbReference type="ARBA" id="ARBA00022448"/>
    </source>
</evidence>
<dbReference type="InterPro" id="IPR011053">
    <property type="entry name" value="Single_hybrid_motif"/>
</dbReference>
<dbReference type="GO" id="GO:0009306">
    <property type="term" value="P:protein secretion"/>
    <property type="evidence" value="ECO:0007669"/>
    <property type="project" value="InterPro"/>
</dbReference>
<dbReference type="PRINTS" id="PR01490">
    <property type="entry name" value="RTXTOXIND"/>
</dbReference>
<dbReference type="PANTHER" id="PTHR30386">
    <property type="entry name" value="MEMBRANE FUSION SUBUNIT OF EMRAB-TOLC MULTIDRUG EFFLUX PUMP"/>
    <property type="match status" value="1"/>
</dbReference>
<evidence type="ECO:0000313" key="9">
    <source>
        <dbReference type="EMBL" id="QDX29185.1"/>
    </source>
</evidence>
<feature type="transmembrane region" description="Helical" evidence="7">
    <location>
        <begin position="42"/>
        <end position="60"/>
    </location>
</feature>
<proteinExistence type="inferred from homology"/>
<keyword evidence="6 7" id="KW-0472">Membrane</keyword>
<gene>
    <name evidence="9" type="ORF">Dpoa569_0000914</name>
</gene>
<evidence type="ECO:0000256" key="1">
    <source>
        <dbReference type="ARBA" id="ARBA00004167"/>
    </source>
</evidence>
<evidence type="ECO:0000256" key="7">
    <source>
        <dbReference type="SAM" id="Phobius"/>
    </source>
</evidence>
<dbReference type="InterPro" id="IPR006144">
    <property type="entry name" value="Secretion_HlyD_CS"/>
</dbReference>
<dbReference type="KEGG" id="dic:Dpoa569_0000914"/>
<dbReference type="Pfam" id="PF26002">
    <property type="entry name" value="Beta-barrel_AprE"/>
    <property type="match status" value="1"/>
</dbReference>
<dbReference type="GO" id="GO:0016020">
    <property type="term" value="C:membrane"/>
    <property type="evidence" value="ECO:0007669"/>
    <property type="project" value="UniProtKB-SubCell"/>
</dbReference>
<keyword evidence="5 7" id="KW-1133">Transmembrane helix</keyword>
<dbReference type="STRING" id="568768.GCA_000406125_02964"/>
<reference evidence="9 10" key="1">
    <citation type="journal article" date="2019" name="Environ. Microbiol.">
        <title>The phytopathogenic nature of Dickeya aquatica 174/2 and the dynamic early evolution of Dickeya pathogenicity.</title>
        <authorList>
            <person name="Duprey A."/>
            <person name="Taib N."/>
            <person name="Leonard S."/>
            <person name="Garin T."/>
            <person name="Flandrois J.P."/>
            <person name="Nasser W."/>
            <person name="Brochier-Armanet C."/>
            <person name="Reverchon S."/>
        </authorList>
    </citation>
    <scope>NUCLEOTIDE SEQUENCE [LARGE SCALE GENOMIC DNA]</scope>
    <source>
        <strain evidence="9 10">NCPPB 569</strain>
    </source>
</reference>
<evidence type="ECO:0000259" key="8">
    <source>
        <dbReference type="Pfam" id="PF26002"/>
    </source>
</evidence>
<organism evidence="9 10">
    <name type="scientific">Dickeya poaceiphila</name>
    <dbReference type="NCBI Taxonomy" id="568768"/>
    <lineage>
        <taxon>Bacteria</taxon>
        <taxon>Pseudomonadati</taxon>
        <taxon>Pseudomonadota</taxon>
        <taxon>Gammaproteobacteria</taxon>
        <taxon>Enterobacterales</taxon>
        <taxon>Pectobacteriaceae</taxon>
        <taxon>Dickeya</taxon>
    </lineage>
</organism>
<dbReference type="InterPro" id="IPR050739">
    <property type="entry name" value="MFP"/>
</dbReference>
<dbReference type="Gene3D" id="2.40.30.170">
    <property type="match status" value="1"/>
</dbReference>
<evidence type="ECO:0000256" key="5">
    <source>
        <dbReference type="ARBA" id="ARBA00022989"/>
    </source>
</evidence>